<feature type="coiled-coil region" evidence="1">
    <location>
        <begin position="60"/>
        <end position="87"/>
    </location>
</feature>
<sequence>MEFQTLEELTNLYLSRLDELSTADAEKSTHEQQLKTSVAAFDGTVDVVGNRPFLEEVDQYVRLLHHIKSLKDEIAETEKELQSRLQIITPLVLTQSVRRRGKRFTYKFMLEEGRLKVVMDMPAITSQVISYQ</sequence>
<organism evidence="2 3">
    <name type="scientific">Flavihumibacter stibioxidans</name>
    <dbReference type="NCBI Taxonomy" id="1834163"/>
    <lineage>
        <taxon>Bacteria</taxon>
        <taxon>Pseudomonadati</taxon>
        <taxon>Bacteroidota</taxon>
        <taxon>Chitinophagia</taxon>
        <taxon>Chitinophagales</taxon>
        <taxon>Chitinophagaceae</taxon>
        <taxon>Flavihumibacter</taxon>
    </lineage>
</organism>
<dbReference type="EMBL" id="MBUA01000027">
    <property type="protein sequence ID" value="MBC6492095.1"/>
    <property type="molecule type" value="Genomic_DNA"/>
</dbReference>
<evidence type="ECO:0000313" key="3">
    <source>
        <dbReference type="Proteomes" id="UP000765802"/>
    </source>
</evidence>
<gene>
    <name evidence="2" type="ORF">BC349_13625</name>
</gene>
<protein>
    <submittedName>
        <fullName evidence="2">Uncharacterized protein</fullName>
    </submittedName>
</protein>
<keyword evidence="1" id="KW-0175">Coiled coil</keyword>
<accession>A0ABR7MAM6</accession>
<evidence type="ECO:0000256" key="1">
    <source>
        <dbReference type="SAM" id="Coils"/>
    </source>
</evidence>
<reference evidence="2 3" key="1">
    <citation type="submission" date="2016-07" db="EMBL/GenBank/DDBJ databases">
        <title>Genome analysis of Flavihumibacter stibioxidans YS-17.</title>
        <authorList>
            <person name="Shi K."/>
            <person name="Han Y."/>
            <person name="Wang G."/>
        </authorList>
    </citation>
    <scope>NUCLEOTIDE SEQUENCE [LARGE SCALE GENOMIC DNA]</scope>
    <source>
        <strain evidence="2 3">YS-17</strain>
    </source>
</reference>
<dbReference type="Proteomes" id="UP000765802">
    <property type="component" value="Unassembled WGS sequence"/>
</dbReference>
<dbReference type="RefSeq" id="WP_187257417.1">
    <property type="nucleotide sequence ID" value="NZ_JBHULF010000006.1"/>
</dbReference>
<proteinExistence type="predicted"/>
<name>A0ABR7MAM6_9BACT</name>
<evidence type="ECO:0000313" key="2">
    <source>
        <dbReference type="EMBL" id="MBC6492095.1"/>
    </source>
</evidence>
<keyword evidence="3" id="KW-1185">Reference proteome</keyword>
<comment type="caution">
    <text evidence="2">The sequence shown here is derived from an EMBL/GenBank/DDBJ whole genome shotgun (WGS) entry which is preliminary data.</text>
</comment>